<evidence type="ECO:0000256" key="5">
    <source>
        <dbReference type="ARBA" id="ARBA00023098"/>
    </source>
</evidence>
<dbReference type="CDD" id="cd02440">
    <property type="entry name" value="AdoMet_MTases"/>
    <property type="match status" value="1"/>
</dbReference>
<evidence type="ECO:0000256" key="4">
    <source>
        <dbReference type="ARBA" id="ARBA00022691"/>
    </source>
</evidence>
<name>A0ABS1M927_9NOCA</name>
<evidence type="ECO:0000256" key="2">
    <source>
        <dbReference type="ARBA" id="ARBA00022603"/>
    </source>
</evidence>
<dbReference type="Proteomes" id="UP000602198">
    <property type="component" value="Unassembled WGS sequence"/>
</dbReference>
<evidence type="ECO:0000256" key="3">
    <source>
        <dbReference type="ARBA" id="ARBA00022679"/>
    </source>
</evidence>
<protein>
    <submittedName>
        <fullName evidence="6">Class I SAM-dependent methyltransferase</fullName>
    </submittedName>
</protein>
<proteinExistence type="inferred from homology"/>
<dbReference type="InterPro" id="IPR050723">
    <property type="entry name" value="CFA/CMAS"/>
</dbReference>
<dbReference type="Pfam" id="PF02353">
    <property type="entry name" value="CMAS"/>
    <property type="match status" value="1"/>
</dbReference>
<dbReference type="GO" id="GO:0008168">
    <property type="term" value="F:methyltransferase activity"/>
    <property type="evidence" value="ECO:0007669"/>
    <property type="project" value="UniProtKB-KW"/>
</dbReference>
<keyword evidence="2 6" id="KW-0489">Methyltransferase</keyword>
<dbReference type="PANTHER" id="PTHR43667">
    <property type="entry name" value="CYCLOPROPANE-FATTY-ACYL-PHOSPHOLIPID SYNTHASE"/>
    <property type="match status" value="1"/>
</dbReference>
<reference evidence="6 7" key="1">
    <citation type="submission" date="2021-01" db="EMBL/GenBank/DDBJ databases">
        <title>WGS of actinomycetes isolated from Thailand.</title>
        <authorList>
            <person name="Thawai C."/>
        </authorList>
    </citation>
    <scope>NUCLEOTIDE SEQUENCE [LARGE SCALE GENOMIC DNA]</scope>
    <source>
        <strain evidence="6 7">LPG 2</strain>
    </source>
</reference>
<evidence type="ECO:0000313" key="7">
    <source>
        <dbReference type="Proteomes" id="UP000602198"/>
    </source>
</evidence>
<keyword evidence="7" id="KW-1185">Reference proteome</keyword>
<dbReference type="Gene3D" id="3.40.50.150">
    <property type="entry name" value="Vaccinia Virus protein VP39"/>
    <property type="match status" value="1"/>
</dbReference>
<gene>
    <name evidence="6" type="ORF">JK358_22380</name>
</gene>
<dbReference type="PIRSF" id="PIRSF003085">
    <property type="entry name" value="CMAS"/>
    <property type="match status" value="1"/>
</dbReference>
<comment type="caution">
    <text evidence="6">The sequence shown here is derived from an EMBL/GenBank/DDBJ whole genome shotgun (WGS) entry which is preliminary data.</text>
</comment>
<dbReference type="GO" id="GO:0032259">
    <property type="term" value="P:methylation"/>
    <property type="evidence" value="ECO:0007669"/>
    <property type="project" value="UniProtKB-KW"/>
</dbReference>
<organism evidence="6 7">
    <name type="scientific">Nocardia acididurans</name>
    <dbReference type="NCBI Taxonomy" id="2802282"/>
    <lineage>
        <taxon>Bacteria</taxon>
        <taxon>Bacillati</taxon>
        <taxon>Actinomycetota</taxon>
        <taxon>Actinomycetes</taxon>
        <taxon>Mycobacteriales</taxon>
        <taxon>Nocardiaceae</taxon>
        <taxon>Nocardia</taxon>
    </lineage>
</organism>
<accession>A0ABS1M927</accession>
<evidence type="ECO:0000313" key="6">
    <source>
        <dbReference type="EMBL" id="MBL1077150.1"/>
    </source>
</evidence>
<sequence>MTSSCLDTRHDELLPPPPTGWRARVRAVAAAGLFRRAAARLPLRAEFPDGTVLGRGAHREPLPRMIIHDPAAFHARLGQSGLIGFGESYTAGEWTAPDPAAVLTVLACQMPRLVPAALQRFRTTVLPKPPAGELGTTANARTNIEHHYDLSNELFQLFLDDSMTYSAALFPEADLAANTVHWELLHDAQHRKIDRLLDAAGVRAGSRVLEIGTGWGELAVRAAARGALVHSVTLSTRQLESARERVTAAGYADRAHIELCDYRDIRGEFDAIVSVEMIEAVGYRYWPAYFECLDRLLRPGGRVALQAITMPHERMLATRDTYTWIQKYIFPGGFLPSAEAIEDTVTRETSLRVRARSGFGAHYAETLRLWRERFDAHAAEIDVLGFDARFRRLWQFYLAYSEAGFRSGYLDVQHIVLDRPEEHP</sequence>
<dbReference type="PANTHER" id="PTHR43667:SF2">
    <property type="entry name" value="FATTY ACID C-METHYL TRANSFERASE"/>
    <property type="match status" value="1"/>
</dbReference>
<evidence type="ECO:0000256" key="1">
    <source>
        <dbReference type="ARBA" id="ARBA00010815"/>
    </source>
</evidence>
<dbReference type="RefSeq" id="WP_201949850.1">
    <property type="nucleotide sequence ID" value="NZ_JAERRJ010000008.1"/>
</dbReference>
<keyword evidence="3" id="KW-0808">Transferase</keyword>
<keyword evidence="4" id="KW-0949">S-adenosyl-L-methionine</keyword>
<dbReference type="SUPFAM" id="SSF53335">
    <property type="entry name" value="S-adenosyl-L-methionine-dependent methyltransferases"/>
    <property type="match status" value="1"/>
</dbReference>
<comment type="similarity">
    <text evidence="1">Belongs to the CFA/CMAS family.</text>
</comment>
<dbReference type="InterPro" id="IPR003333">
    <property type="entry name" value="CMAS"/>
</dbReference>
<keyword evidence="5" id="KW-0443">Lipid metabolism</keyword>
<dbReference type="EMBL" id="JAERRJ010000008">
    <property type="protein sequence ID" value="MBL1077150.1"/>
    <property type="molecule type" value="Genomic_DNA"/>
</dbReference>
<dbReference type="InterPro" id="IPR029063">
    <property type="entry name" value="SAM-dependent_MTases_sf"/>
</dbReference>